<proteinExistence type="inferred from homology"/>
<evidence type="ECO:0000256" key="2">
    <source>
        <dbReference type="RuleBase" id="RU362119"/>
    </source>
</evidence>
<dbReference type="Proteomes" id="UP000608754">
    <property type="component" value="Unassembled WGS sequence"/>
</dbReference>
<gene>
    <name evidence="4" type="ORF">IM532_00395</name>
</gene>
<accession>A0A8J7FSL1</accession>
<keyword evidence="5" id="KW-1185">Reference proteome</keyword>
<dbReference type="GO" id="GO:0009166">
    <property type="term" value="P:nucleotide catabolic process"/>
    <property type="evidence" value="ECO:0007669"/>
    <property type="project" value="InterPro"/>
</dbReference>
<dbReference type="GO" id="GO:0016788">
    <property type="term" value="F:hydrolase activity, acting on ester bonds"/>
    <property type="evidence" value="ECO:0007669"/>
    <property type="project" value="InterPro"/>
</dbReference>
<dbReference type="AlphaFoldDB" id="A0A8J7FSL1"/>
<organism evidence="4 5">
    <name type="scientific">Faecalibacter rhinopitheci</name>
    <dbReference type="NCBI Taxonomy" id="2779678"/>
    <lineage>
        <taxon>Bacteria</taxon>
        <taxon>Pseudomonadati</taxon>
        <taxon>Bacteroidota</taxon>
        <taxon>Flavobacteriia</taxon>
        <taxon>Flavobacteriales</taxon>
        <taxon>Weeksellaceae</taxon>
        <taxon>Faecalibacter</taxon>
    </lineage>
</organism>
<sequence>MERRDFIKKTSFAAGLTLLPTLPLLASDKDIRKITILHTNDQHSRIEPFEISTNLKQSNKGGFARRATMIHKIRQEEKNVLLLDAGDVFQGTPYFNMFGGELEYKLMSKMGYDAGTIGNHEYDNGLEGIKKALPNANFDILSSNYDFSNTILDGLIKPYKIIYKDGIKIGIFAVGVELHGLVDPRMYKETKYLDPVEIANQYANKLRKEEKCDLVICLSHLGYSFEAEPNKMCDVILAKKTKEIDFIIGGHSHTLLPEPEVHINADQKPVLVNQVGWAGLYLGRVDFNFHKGKLKGYTTYKAHEMEINEYV</sequence>
<evidence type="ECO:0000256" key="1">
    <source>
        <dbReference type="ARBA" id="ARBA00006654"/>
    </source>
</evidence>
<dbReference type="Pfam" id="PF00149">
    <property type="entry name" value="Metallophos"/>
    <property type="match status" value="1"/>
</dbReference>
<dbReference type="InterPro" id="IPR006179">
    <property type="entry name" value="5_nucleotidase/apyrase"/>
</dbReference>
<dbReference type="PROSITE" id="PS00785">
    <property type="entry name" value="5_NUCLEOTIDASE_1"/>
    <property type="match status" value="1"/>
</dbReference>
<reference evidence="4" key="1">
    <citation type="submission" date="2020-10" db="EMBL/GenBank/DDBJ databases">
        <authorList>
            <person name="Lu T."/>
            <person name="Wang Q."/>
            <person name="Han X."/>
        </authorList>
    </citation>
    <scope>NUCLEOTIDE SEQUENCE</scope>
    <source>
        <strain evidence="4">WQ 117</strain>
    </source>
</reference>
<dbReference type="SUPFAM" id="SSF56300">
    <property type="entry name" value="Metallo-dependent phosphatases"/>
    <property type="match status" value="1"/>
</dbReference>
<dbReference type="InterPro" id="IPR006146">
    <property type="entry name" value="5'-Nucleotdase_CS"/>
</dbReference>
<dbReference type="GO" id="GO:0000166">
    <property type="term" value="F:nucleotide binding"/>
    <property type="evidence" value="ECO:0007669"/>
    <property type="project" value="UniProtKB-KW"/>
</dbReference>
<dbReference type="PRINTS" id="PR01607">
    <property type="entry name" value="APYRASEFAMLY"/>
</dbReference>
<evidence type="ECO:0000313" key="5">
    <source>
        <dbReference type="Proteomes" id="UP000608754"/>
    </source>
</evidence>
<name>A0A8J7FSL1_9FLAO</name>
<dbReference type="Gene3D" id="3.60.21.10">
    <property type="match status" value="1"/>
</dbReference>
<dbReference type="EMBL" id="JADGIK010000001">
    <property type="protein sequence ID" value="MBF0595931.1"/>
    <property type="molecule type" value="Genomic_DNA"/>
</dbReference>
<protein>
    <submittedName>
        <fullName evidence="4">Metallophosphoesterase</fullName>
    </submittedName>
</protein>
<dbReference type="RefSeq" id="WP_194181464.1">
    <property type="nucleotide sequence ID" value="NZ_JADGIK010000001.1"/>
</dbReference>
<evidence type="ECO:0000313" key="4">
    <source>
        <dbReference type="EMBL" id="MBF0595931.1"/>
    </source>
</evidence>
<dbReference type="InterPro" id="IPR004843">
    <property type="entry name" value="Calcineurin-like_PHP"/>
</dbReference>
<evidence type="ECO:0000259" key="3">
    <source>
        <dbReference type="Pfam" id="PF00149"/>
    </source>
</evidence>
<dbReference type="PANTHER" id="PTHR11575">
    <property type="entry name" value="5'-NUCLEOTIDASE-RELATED"/>
    <property type="match status" value="1"/>
</dbReference>
<dbReference type="PANTHER" id="PTHR11575:SF24">
    <property type="entry name" value="5'-NUCLEOTIDASE"/>
    <property type="match status" value="1"/>
</dbReference>
<comment type="caution">
    <text evidence="4">The sequence shown here is derived from an EMBL/GenBank/DDBJ whole genome shotgun (WGS) entry which is preliminary data.</text>
</comment>
<feature type="domain" description="Calcineurin-like phosphoesterase" evidence="3">
    <location>
        <begin position="35"/>
        <end position="254"/>
    </location>
</feature>
<keyword evidence="2" id="KW-0547">Nucleotide-binding</keyword>
<dbReference type="GO" id="GO:0046872">
    <property type="term" value="F:metal ion binding"/>
    <property type="evidence" value="ECO:0007669"/>
    <property type="project" value="InterPro"/>
</dbReference>
<dbReference type="InterPro" id="IPR029052">
    <property type="entry name" value="Metallo-depent_PP-like"/>
</dbReference>
<comment type="similarity">
    <text evidence="1 2">Belongs to the 5'-nucleotidase family.</text>
</comment>
<keyword evidence="2" id="KW-0378">Hydrolase</keyword>